<dbReference type="EMBL" id="JBANMG010000004">
    <property type="protein sequence ID" value="KAK6954250.1"/>
    <property type="molecule type" value="Genomic_DNA"/>
</dbReference>
<proteinExistence type="predicted"/>
<name>A0AAX6MNK9_9PEZI</name>
<reference evidence="3 4" key="1">
    <citation type="journal article" date="2024" name="Front Chem Biol">
        <title>Unveiling the potential of Daldinia eschscholtzii MFLUCC 19-0629 through bioactivity and bioinformatics studies for enhanced sustainable agriculture production.</title>
        <authorList>
            <person name="Brooks S."/>
            <person name="Weaver J.A."/>
            <person name="Klomchit A."/>
            <person name="Alharthi S.A."/>
            <person name="Onlamun T."/>
            <person name="Nurani R."/>
            <person name="Vong T.K."/>
            <person name="Alberti F."/>
            <person name="Greco C."/>
        </authorList>
    </citation>
    <scope>NUCLEOTIDE SEQUENCE [LARGE SCALE GENOMIC DNA]</scope>
    <source>
        <strain evidence="3">MFLUCC 19-0629</strain>
    </source>
</reference>
<gene>
    <name evidence="3" type="ORF">Daesc_004217</name>
</gene>
<accession>A0AAX6MNK9</accession>
<keyword evidence="1" id="KW-0472">Membrane</keyword>
<keyword evidence="1" id="KW-1133">Transmembrane helix</keyword>
<keyword evidence="1" id="KW-0812">Transmembrane</keyword>
<dbReference type="Proteomes" id="UP001369815">
    <property type="component" value="Unassembled WGS sequence"/>
</dbReference>
<feature type="transmembrane region" description="Helical" evidence="1">
    <location>
        <begin position="89"/>
        <end position="108"/>
    </location>
</feature>
<comment type="caution">
    <text evidence="3">The sequence shown here is derived from an EMBL/GenBank/DDBJ whole genome shotgun (WGS) entry which is preliminary data.</text>
</comment>
<evidence type="ECO:0000313" key="4">
    <source>
        <dbReference type="Proteomes" id="UP001369815"/>
    </source>
</evidence>
<keyword evidence="4" id="KW-1185">Reference proteome</keyword>
<evidence type="ECO:0000256" key="1">
    <source>
        <dbReference type="SAM" id="Phobius"/>
    </source>
</evidence>
<dbReference type="AlphaFoldDB" id="A0AAX6MNK9"/>
<evidence type="ECO:0000313" key="3">
    <source>
        <dbReference type="EMBL" id="KAK6954250.1"/>
    </source>
</evidence>
<evidence type="ECO:0000259" key="2">
    <source>
        <dbReference type="Pfam" id="PF24803"/>
    </source>
</evidence>
<feature type="transmembrane region" description="Helical" evidence="1">
    <location>
        <begin position="15"/>
        <end position="34"/>
    </location>
</feature>
<feature type="transmembrane region" description="Helical" evidence="1">
    <location>
        <begin position="54"/>
        <end position="77"/>
    </location>
</feature>
<feature type="domain" description="DUF7704" evidence="2">
    <location>
        <begin position="5"/>
        <end position="151"/>
    </location>
</feature>
<protein>
    <recommendedName>
        <fullName evidence="2">DUF7704 domain-containing protein</fullName>
    </recommendedName>
</protein>
<sequence>MATTASLLPTIPRIFFLYLEPVAIAYGMFANYTSRRPIFELSYEAQNALPLPSLILPSMATGYLFNMMLYGLIILLASPPNKRLLQLHIGVLIVADLTHWAGLFSTIAQNDPRGWAAIFDTANWGPDVWNLATYPITTLGIKFATLAEWFGEIRG</sequence>
<organism evidence="3 4">
    <name type="scientific">Daldinia eschscholtzii</name>
    <dbReference type="NCBI Taxonomy" id="292717"/>
    <lineage>
        <taxon>Eukaryota</taxon>
        <taxon>Fungi</taxon>
        <taxon>Dikarya</taxon>
        <taxon>Ascomycota</taxon>
        <taxon>Pezizomycotina</taxon>
        <taxon>Sordariomycetes</taxon>
        <taxon>Xylariomycetidae</taxon>
        <taxon>Xylariales</taxon>
        <taxon>Hypoxylaceae</taxon>
        <taxon>Daldinia</taxon>
    </lineage>
</organism>
<dbReference type="Pfam" id="PF24803">
    <property type="entry name" value="DUF7704"/>
    <property type="match status" value="1"/>
</dbReference>
<dbReference type="InterPro" id="IPR056121">
    <property type="entry name" value="DUF7704"/>
</dbReference>